<dbReference type="PANTHER" id="PTHR38767">
    <property type="entry name" value="DNA POLYMERASE III SUBUNIT CHI"/>
    <property type="match status" value="1"/>
</dbReference>
<dbReference type="GO" id="GO:0003887">
    <property type="term" value="F:DNA-directed DNA polymerase activity"/>
    <property type="evidence" value="ECO:0007669"/>
    <property type="project" value="InterPro"/>
</dbReference>
<dbReference type="InterPro" id="IPR007459">
    <property type="entry name" value="DNA_pol3_chi"/>
</dbReference>
<dbReference type="SUPFAM" id="SSF102400">
    <property type="entry name" value="DNA polymerase III chi subunit"/>
    <property type="match status" value="1"/>
</dbReference>
<proteinExistence type="predicted"/>
<name>A0A6B0TVB7_9RHOB</name>
<comment type="caution">
    <text evidence="1">The sequence shown here is derived from an EMBL/GenBank/DDBJ whole genome shotgun (WGS) entry which is preliminary data.</text>
</comment>
<dbReference type="EMBL" id="WUWG01000003">
    <property type="protein sequence ID" value="MXU65715.1"/>
    <property type="molecule type" value="Genomic_DNA"/>
</dbReference>
<dbReference type="GO" id="GO:0032298">
    <property type="term" value="P:positive regulation of DNA-templated DNA replication initiation"/>
    <property type="evidence" value="ECO:0007669"/>
    <property type="project" value="TreeGrafter"/>
</dbReference>
<dbReference type="AlphaFoldDB" id="A0A6B0TVB7"/>
<dbReference type="PANTHER" id="PTHR38767:SF1">
    <property type="entry name" value="DNA POLYMERASE III SUBUNIT CHI"/>
    <property type="match status" value="1"/>
</dbReference>
<evidence type="ECO:0000313" key="2">
    <source>
        <dbReference type="Proteomes" id="UP000436016"/>
    </source>
</evidence>
<dbReference type="InterPro" id="IPR036768">
    <property type="entry name" value="PolIII_chi_sf"/>
</dbReference>
<organism evidence="1 2">
    <name type="scientific">Oceanomicrobium pacificus</name>
    <dbReference type="NCBI Taxonomy" id="2692916"/>
    <lineage>
        <taxon>Bacteria</taxon>
        <taxon>Pseudomonadati</taxon>
        <taxon>Pseudomonadota</taxon>
        <taxon>Alphaproteobacteria</taxon>
        <taxon>Rhodobacterales</taxon>
        <taxon>Paracoccaceae</taxon>
        <taxon>Oceanomicrobium</taxon>
    </lineage>
</organism>
<dbReference type="GO" id="GO:0006260">
    <property type="term" value="P:DNA replication"/>
    <property type="evidence" value="ECO:0007669"/>
    <property type="project" value="InterPro"/>
</dbReference>
<gene>
    <name evidence="1" type="ORF">GSH16_09655</name>
</gene>
<sequence length="153" mass="16325">MAEVLFYHLTDSTLDATLPDLVEKALGRGWTVAIRGPNEEGLAALSRRLWGWKDVGFMAHDLAPSAPGTPVILHPDAAVEGRDVLMVVDGMPLPLDAAATPARTCLIFNDADAAHVDQARADWKAVGAAGLKATYWAQADGRWVKRAENTPGA</sequence>
<protein>
    <submittedName>
        <fullName evidence="1">DNA polymerase III subunit chi</fullName>
    </submittedName>
</protein>
<accession>A0A6B0TVB7</accession>
<reference evidence="1 2" key="1">
    <citation type="submission" date="2019-12" db="EMBL/GenBank/DDBJ databases">
        <title>Strain KN286 was isolated from seawater, which was collected from Caroline Seamount in the tropical western Pacific.</title>
        <authorList>
            <person name="Wang Q."/>
        </authorList>
    </citation>
    <scope>NUCLEOTIDE SEQUENCE [LARGE SCALE GENOMIC DNA]</scope>
    <source>
        <strain evidence="1 2">KN286</strain>
    </source>
</reference>
<dbReference type="Pfam" id="PF04364">
    <property type="entry name" value="DNA_pol3_chi"/>
    <property type="match status" value="1"/>
</dbReference>
<dbReference type="Gene3D" id="3.40.50.10110">
    <property type="entry name" value="DNA polymerase III subunit chi"/>
    <property type="match status" value="1"/>
</dbReference>
<dbReference type="RefSeq" id="WP_160854444.1">
    <property type="nucleotide sequence ID" value="NZ_WUWG01000003.1"/>
</dbReference>
<dbReference type="Proteomes" id="UP000436016">
    <property type="component" value="Unassembled WGS sequence"/>
</dbReference>
<evidence type="ECO:0000313" key="1">
    <source>
        <dbReference type="EMBL" id="MXU65715.1"/>
    </source>
</evidence>
<keyword evidence="2" id="KW-1185">Reference proteome</keyword>
<dbReference type="GO" id="GO:0003677">
    <property type="term" value="F:DNA binding"/>
    <property type="evidence" value="ECO:0007669"/>
    <property type="project" value="InterPro"/>
</dbReference>